<dbReference type="InterPro" id="IPR002048">
    <property type="entry name" value="EF_hand_dom"/>
</dbReference>
<dbReference type="AlphaFoldDB" id="A0A8S2G4F8"/>
<dbReference type="PANTHER" id="PTHR23048">
    <property type="entry name" value="MYOSIN LIGHT CHAIN 1, 3"/>
    <property type="match status" value="1"/>
</dbReference>
<keyword evidence="1" id="KW-0677">Repeat</keyword>
<feature type="domain" description="EF-hand" evidence="2">
    <location>
        <begin position="137"/>
        <end position="172"/>
    </location>
</feature>
<sequence>MIGNQVFFVIVNMTITAFEINNDTYLDTKDLERLKIAFEIVAGPDSSVITRERLSSVFSLSKINLSSNAIQQILNHNSSDNKDHITFMDFIDTIKPCTLTNSVIDDLALFRLLDVKNMNYIDIAALRKILTYVDMNISETELEQLFFYADFDKDSKISEQDFRMLIDSIKEKKMIQKHK</sequence>
<dbReference type="GO" id="GO:0005509">
    <property type="term" value="F:calcium ion binding"/>
    <property type="evidence" value="ECO:0007669"/>
    <property type="project" value="InterPro"/>
</dbReference>
<dbReference type="EMBL" id="CAJNOK010053308">
    <property type="protein sequence ID" value="CAF1611653.1"/>
    <property type="molecule type" value="Genomic_DNA"/>
</dbReference>
<dbReference type="PROSITE" id="PS50222">
    <property type="entry name" value="EF_HAND_2"/>
    <property type="match status" value="1"/>
</dbReference>
<dbReference type="InterPro" id="IPR050230">
    <property type="entry name" value="CALM/Myosin/TropC-like"/>
</dbReference>
<evidence type="ECO:0000313" key="4">
    <source>
        <dbReference type="EMBL" id="CAF4425427.1"/>
    </source>
</evidence>
<evidence type="ECO:0000313" key="3">
    <source>
        <dbReference type="EMBL" id="CAF1611653.1"/>
    </source>
</evidence>
<gene>
    <name evidence="3" type="ORF">OVA965_LOCUS42675</name>
    <name evidence="4" type="ORF">TMI583_LOCUS44655</name>
</gene>
<dbReference type="EMBL" id="CAJOBA010077594">
    <property type="protein sequence ID" value="CAF4425427.1"/>
    <property type="molecule type" value="Genomic_DNA"/>
</dbReference>
<dbReference type="Proteomes" id="UP000677228">
    <property type="component" value="Unassembled WGS sequence"/>
</dbReference>
<dbReference type="PANTHER" id="PTHR23048:SF0">
    <property type="entry name" value="CALMODULIN LIKE 3"/>
    <property type="match status" value="1"/>
</dbReference>
<dbReference type="Pfam" id="PF13499">
    <property type="entry name" value="EF-hand_7"/>
    <property type="match status" value="1"/>
</dbReference>
<accession>A0A8S2G4F8</accession>
<evidence type="ECO:0000256" key="1">
    <source>
        <dbReference type="ARBA" id="ARBA00022737"/>
    </source>
</evidence>
<evidence type="ECO:0000313" key="5">
    <source>
        <dbReference type="Proteomes" id="UP000677228"/>
    </source>
</evidence>
<dbReference type="Gene3D" id="1.10.238.10">
    <property type="entry name" value="EF-hand"/>
    <property type="match status" value="2"/>
</dbReference>
<dbReference type="GO" id="GO:0016460">
    <property type="term" value="C:myosin II complex"/>
    <property type="evidence" value="ECO:0007669"/>
    <property type="project" value="TreeGrafter"/>
</dbReference>
<dbReference type="InterPro" id="IPR011992">
    <property type="entry name" value="EF-hand-dom_pair"/>
</dbReference>
<evidence type="ECO:0000259" key="2">
    <source>
        <dbReference type="PROSITE" id="PS50222"/>
    </source>
</evidence>
<protein>
    <recommendedName>
        <fullName evidence="2">EF-hand domain-containing protein</fullName>
    </recommendedName>
</protein>
<name>A0A8S2G4F8_9BILA</name>
<dbReference type="Proteomes" id="UP000682733">
    <property type="component" value="Unassembled WGS sequence"/>
</dbReference>
<reference evidence="3" key="1">
    <citation type="submission" date="2021-02" db="EMBL/GenBank/DDBJ databases">
        <authorList>
            <person name="Nowell W R."/>
        </authorList>
    </citation>
    <scope>NUCLEOTIDE SEQUENCE</scope>
</reference>
<dbReference type="SUPFAM" id="SSF47473">
    <property type="entry name" value="EF-hand"/>
    <property type="match status" value="1"/>
</dbReference>
<dbReference type="Pfam" id="PF13833">
    <property type="entry name" value="EF-hand_8"/>
    <property type="match status" value="1"/>
</dbReference>
<organism evidence="3 5">
    <name type="scientific">Didymodactylos carnosus</name>
    <dbReference type="NCBI Taxonomy" id="1234261"/>
    <lineage>
        <taxon>Eukaryota</taxon>
        <taxon>Metazoa</taxon>
        <taxon>Spiralia</taxon>
        <taxon>Gnathifera</taxon>
        <taxon>Rotifera</taxon>
        <taxon>Eurotatoria</taxon>
        <taxon>Bdelloidea</taxon>
        <taxon>Philodinida</taxon>
        <taxon>Philodinidae</taxon>
        <taxon>Didymodactylos</taxon>
    </lineage>
</organism>
<comment type="caution">
    <text evidence="3">The sequence shown here is derived from an EMBL/GenBank/DDBJ whole genome shotgun (WGS) entry which is preliminary data.</text>
</comment>
<proteinExistence type="predicted"/>